<keyword evidence="2" id="KW-1185">Reference proteome</keyword>
<dbReference type="Gene3D" id="3.10.10.10">
    <property type="entry name" value="HIV Type 1 Reverse Transcriptase, subunit A, domain 1"/>
    <property type="match status" value="1"/>
</dbReference>
<dbReference type="EMBL" id="CAJVQB010070062">
    <property type="protein sequence ID" value="CAG8842759.1"/>
    <property type="molecule type" value="Genomic_DNA"/>
</dbReference>
<gene>
    <name evidence="1" type="ORF">GMARGA_LOCUS36160</name>
</gene>
<sequence>CYEIYTPDAHPIKQRAYRASPDDQKFLKNEIEEIEKRGIIRESCSPWSSPVVI</sequence>
<evidence type="ECO:0000313" key="2">
    <source>
        <dbReference type="Proteomes" id="UP000789901"/>
    </source>
</evidence>
<feature type="non-terminal residue" evidence="1">
    <location>
        <position position="1"/>
    </location>
</feature>
<organism evidence="1 2">
    <name type="scientific">Gigaspora margarita</name>
    <dbReference type="NCBI Taxonomy" id="4874"/>
    <lineage>
        <taxon>Eukaryota</taxon>
        <taxon>Fungi</taxon>
        <taxon>Fungi incertae sedis</taxon>
        <taxon>Mucoromycota</taxon>
        <taxon>Glomeromycotina</taxon>
        <taxon>Glomeromycetes</taxon>
        <taxon>Diversisporales</taxon>
        <taxon>Gigasporaceae</taxon>
        <taxon>Gigaspora</taxon>
    </lineage>
</organism>
<dbReference type="Proteomes" id="UP000789901">
    <property type="component" value="Unassembled WGS sequence"/>
</dbReference>
<accession>A0ABN7WWW4</accession>
<dbReference type="InterPro" id="IPR043502">
    <property type="entry name" value="DNA/RNA_pol_sf"/>
</dbReference>
<reference evidence="1 2" key="1">
    <citation type="submission" date="2021-06" db="EMBL/GenBank/DDBJ databases">
        <authorList>
            <person name="Kallberg Y."/>
            <person name="Tangrot J."/>
            <person name="Rosling A."/>
        </authorList>
    </citation>
    <scope>NUCLEOTIDE SEQUENCE [LARGE SCALE GENOMIC DNA]</scope>
    <source>
        <strain evidence="1 2">120-4 pot B 10/14</strain>
    </source>
</reference>
<proteinExistence type="predicted"/>
<name>A0ABN7WWW4_GIGMA</name>
<protein>
    <submittedName>
        <fullName evidence="1">3331_t:CDS:1</fullName>
    </submittedName>
</protein>
<dbReference type="SUPFAM" id="SSF56672">
    <property type="entry name" value="DNA/RNA polymerases"/>
    <property type="match status" value="1"/>
</dbReference>
<feature type="non-terminal residue" evidence="1">
    <location>
        <position position="53"/>
    </location>
</feature>
<comment type="caution">
    <text evidence="1">The sequence shown here is derived from an EMBL/GenBank/DDBJ whole genome shotgun (WGS) entry which is preliminary data.</text>
</comment>
<evidence type="ECO:0000313" key="1">
    <source>
        <dbReference type="EMBL" id="CAG8842759.1"/>
    </source>
</evidence>